<name>A0A0F9AUC6_9ZZZZ</name>
<reference evidence="1" key="1">
    <citation type="journal article" date="2015" name="Nature">
        <title>Complex archaea that bridge the gap between prokaryotes and eukaryotes.</title>
        <authorList>
            <person name="Spang A."/>
            <person name="Saw J.H."/>
            <person name="Jorgensen S.L."/>
            <person name="Zaremba-Niedzwiedzka K."/>
            <person name="Martijn J."/>
            <person name="Lind A.E."/>
            <person name="van Eijk R."/>
            <person name="Schleper C."/>
            <person name="Guy L."/>
            <person name="Ettema T.J."/>
        </authorList>
    </citation>
    <scope>NUCLEOTIDE SEQUENCE</scope>
</reference>
<evidence type="ECO:0000313" key="1">
    <source>
        <dbReference type="EMBL" id="KKK82039.1"/>
    </source>
</evidence>
<comment type="caution">
    <text evidence="1">The sequence shown here is derived from an EMBL/GenBank/DDBJ whole genome shotgun (WGS) entry which is preliminary data.</text>
</comment>
<dbReference type="AlphaFoldDB" id="A0A0F9AUC6"/>
<accession>A0A0F9AUC6</accession>
<sequence>MGIPHTPNMIATVAGLVIHVSDNCPLLGSSPETHVAYLMGDAPMGHFWQQGLNIDLDRDTRKKEDWISPDLDFTMCIHGVDYTSQSYTIANLQNVANYDLKWNQKLIQLVRMVTL</sequence>
<protein>
    <submittedName>
        <fullName evidence="1">Uncharacterized protein</fullName>
    </submittedName>
</protein>
<gene>
    <name evidence="1" type="ORF">LCGC14_2807360</name>
</gene>
<proteinExistence type="predicted"/>
<organism evidence="1">
    <name type="scientific">marine sediment metagenome</name>
    <dbReference type="NCBI Taxonomy" id="412755"/>
    <lineage>
        <taxon>unclassified sequences</taxon>
        <taxon>metagenomes</taxon>
        <taxon>ecological metagenomes</taxon>
    </lineage>
</organism>
<dbReference type="EMBL" id="LAZR01052854">
    <property type="protein sequence ID" value="KKK82039.1"/>
    <property type="molecule type" value="Genomic_DNA"/>
</dbReference>